<dbReference type="Pfam" id="PF02233">
    <property type="entry name" value="PNTB"/>
    <property type="match status" value="2"/>
</dbReference>
<feature type="transmembrane region" description="Helical" evidence="11">
    <location>
        <begin position="180"/>
        <end position="201"/>
    </location>
</feature>
<evidence type="ECO:0000313" key="13">
    <source>
        <dbReference type="EMBL" id="EMB22511.1"/>
    </source>
</evidence>
<evidence type="ECO:0000259" key="12">
    <source>
        <dbReference type="Pfam" id="PF02233"/>
    </source>
</evidence>
<feature type="transmembrane region" description="Helical" evidence="11">
    <location>
        <begin position="115"/>
        <end position="139"/>
    </location>
</feature>
<organism evidence="13 14">
    <name type="scientific">Treponema denticola SP33</name>
    <dbReference type="NCBI Taxonomy" id="999437"/>
    <lineage>
        <taxon>Bacteria</taxon>
        <taxon>Pseudomonadati</taxon>
        <taxon>Spirochaetota</taxon>
        <taxon>Spirochaetia</taxon>
        <taxon>Spirochaetales</taxon>
        <taxon>Treponemataceae</taxon>
        <taxon>Treponema</taxon>
    </lineage>
</organism>
<name>M2AH17_TREDN</name>
<feature type="transmembrane region" description="Helical" evidence="11">
    <location>
        <begin position="58"/>
        <end position="76"/>
    </location>
</feature>
<evidence type="ECO:0000256" key="11">
    <source>
        <dbReference type="SAM" id="Phobius"/>
    </source>
</evidence>
<dbReference type="HOGENOM" id="CLU_007866_2_1_12"/>
<evidence type="ECO:0000256" key="4">
    <source>
        <dbReference type="ARBA" id="ARBA00022857"/>
    </source>
</evidence>
<evidence type="ECO:0000256" key="3">
    <source>
        <dbReference type="ARBA" id="ARBA00022692"/>
    </source>
</evidence>
<dbReference type="AlphaFoldDB" id="M2AH17"/>
<dbReference type="Proteomes" id="UP000016183">
    <property type="component" value="Unassembled WGS sequence"/>
</dbReference>
<dbReference type="OrthoDB" id="9763786at2"/>
<sequence length="682" mass="71197">MTDTVYYIICGVLSIGVLLGINMMSKVKSAVKGNRLSAICMLAAVCVTLYKYQIFSAGMMWAGLAIGAAIGIYLTIKVEMITMPQTVALLNGLGGAASAVAALLTLAAVNSQAGIFAIVTGGIALAVGALTFSGSLIAAGKLHKLLPQKPTVLPAHQALTTVSFLGMIAFIVLLPIKPELMMSISVAGLVISLLFGIFFAIRVGGADMPITISLLNSTSGVAASIAGMAIGDILLVSVGGIVGASGLLLTQIMCRAMNRSLASILFSKAASPAKPAQPAKPASPSASSSKEESEAKAQQTGEAKPAQQELTATGHADKSQLPSWFSNAKEIIFIPGYGMALSQAQGLVKQLADKLESMGKNVRFAIHPVAGRMPGHMNVLLCEVDIPYDKLYEMEAINPDFDKTDLAIIIGASDVVNPAANTAEGTPIYGMPVLAAEKAKKLIICNYDLQPGYAGVPNPLYEPNPNTMMLLGDAKESINTMLDSLKTKGGTAGSASGGISGSTGAEASQEKAGTEAQIGPWFKEAKEIIVIPGYGMALSQAQGLVKQLADKLESMGKNVRFAIHPVAGRMPGHMNVLLCEVDIPYDKLYEMEAINPDFDKTDLAIIIGASDVVNPAANTAEGTPIYGMPVLAAEKAKKLIICNYDLQPGYAGVPNPLYEPNPNTMMLLGDAKDSLNKILENL</sequence>
<feature type="transmembrane region" description="Helical" evidence="11">
    <location>
        <begin position="151"/>
        <end position="174"/>
    </location>
</feature>
<dbReference type="GO" id="GO:0008750">
    <property type="term" value="F:proton-translocating NAD(P)+ transhydrogenase activity"/>
    <property type="evidence" value="ECO:0007669"/>
    <property type="project" value="UniProtKB-EC"/>
</dbReference>
<feature type="domain" description="NADP transhydrogenase beta-like" evidence="12">
    <location>
        <begin position="11"/>
        <end position="482"/>
    </location>
</feature>
<feature type="transmembrane region" description="Helical" evidence="11">
    <location>
        <begin position="88"/>
        <end position="109"/>
    </location>
</feature>
<dbReference type="PANTHER" id="PTHR44758">
    <property type="entry name" value="NAD(P) TRANSHYDROGENASE SUBUNIT BETA"/>
    <property type="match status" value="1"/>
</dbReference>
<comment type="catalytic activity">
    <reaction evidence="9">
        <text>NAD(+) + NADPH + H(+)(in) = NADH + NADP(+) + H(+)(out)</text>
        <dbReference type="Rhea" id="RHEA:47992"/>
        <dbReference type="ChEBI" id="CHEBI:15378"/>
        <dbReference type="ChEBI" id="CHEBI:57540"/>
        <dbReference type="ChEBI" id="CHEBI:57783"/>
        <dbReference type="ChEBI" id="CHEBI:57945"/>
        <dbReference type="ChEBI" id="CHEBI:58349"/>
        <dbReference type="EC" id="7.1.1.1"/>
    </reaction>
</comment>
<evidence type="ECO:0000256" key="5">
    <source>
        <dbReference type="ARBA" id="ARBA00022967"/>
    </source>
</evidence>
<comment type="subcellular location">
    <subcellularLocation>
        <location evidence="1">Membrane</location>
        <topology evidence="1">Multi-pass membrane protein</topology>
    </subcellularLocation>
</comment>
<keyword evidence="7" id="KW-0520">NAD</keyword>
<feature type="region of interest" description="Disordered" evidence="10">
    <location>
        <begin position="273"/>
        <end position="316"/>
    </location>
</feature>
<dbReference type="Gene3D" id="3.40.50.1220">
    <property type="entry name" value="TPP-binding domain"/>
    <property type="match status" value="2"/>
</dbReference>
<dbReference type="PANTHER" id="PTHR44758:SF1">
    <property type="entry name" value="NAD(P) TRANSHYDROGENASE SUBUNIT BETA"/>
    <property type="match status" value="1"/>
</dbReference>
<dbReference type="EMBL" id="AGDZ01000027">
    <property type="protein sequence ID" value="EMB22511.1"/>
    <property type="molecule type" value="Genomic_DNA"/>
</dbReference>
<dbReference type="PATRIC" id="fig|999437.3.peg.1989"/>
<evidence type="ECO:0000256" key="9">
    <source>
        <dbReference type="ARBA" id="ARBA00048202"/>
    </source>
</evidence>
<feature type="transmembrane region" description="Helical" evidence="11">
    <location>
        <begin position="6"/>
        <end position="24"/>
    </location>
</feature>
<keyword evidence="4" id="KW-0521">NADP</keyword>
<feature type="domain" description="NADP transhydrogenase beta-like" evidence="12">
    <location>
        <begin position="504"/>
        <end position="680"/>
    </location>
</feature>
<evidence type="ECO:0000256" key="8">
    <source>
        <dbReference type="ARBA" id="ARBA00023136"/>
    </source>
</evidence>
<keyword evidence="5" id="KW-1278">Translocase</keyword>
<evidence type="ECO:0000256" key="10">
    <source>
        <dbReference type="SAM" id="MobiDB-lite"/>
    </source>
</evidence>
<evidence type="ECO:0000313" key="14">
    <source>
        <dbReference type="Proteomes" id="UP000016183"/>
    </source>
</evidence>
<dbReference type="SUPFAM" id="SSF52467">
    <property type="entry name" value="DHS-like NAD/FAD-binding domain"/>
    <property type="match status" value="2"/>
</dbReference>
<feature type="compositionally biased region" description="Gly residues" evidence="10">
    <location>
        <begin position="491"/>
        <end position="501"/>
    </location>
</feature>
<comment type="caution">
    <text evidence="13">The sequence shown here is derived from an EMBL/GenBank/DDBJ whole genome shotgun (WGS) entry which is preliminary data.</text>
</comment>
<dbReference type="EC" id="7.1.1.1" evidence="2"/>
<reference evidence="13 14" key="1">
    <citation type="submission" date="2012-01" db="EMBL/GenBank/DDBJ databases">
        <title>The Genome Sequence of Treponema denticola SP33.</title>
        <authorList>
            <consortium name="The Broad Institute Genome Sequencing Platform"/>
            <person name="Earl A."/>
            <person name="Ward D."/>
            <person name="Feldgarden M."/>
            <person name="Gevers D."/>
            <person name="Blanton J.M."/>
            <person name="Fenno C.J."/>
            <person name="Baranova O.V."/>
            <person name="Mathney J."/>
            <person name="Dewhirst F.E."/>
            <person name="Izard J."/>
            <person name="Young S.K."/>
            <person name="Zeng Q."/>
            <person name="Gargeya S."/>
            <person name="Fitzgerald M."/>
            <person name="Haas B."/>
            <person name="Abouelleil A."/>
            <person name="Alvarado L."/>
            <person name="Arachchi H.M."/>
            <person name="Berlin A."/>
            <person name="Chapman S.B."/>
            <person name="Gearin G."/>
            <person name="Goldberg J."/>
            <person name="Griggs A."/>
            <person name="Gujja S."/>
            <person name="Hansen M."/>
            <person name="Heiman D."/>
            <person name="Howarth C."/>
            <person name="Larimer J."/>
            <person name="Lui A."/>
            <person name="MacDonald P.J.P."/>
            <person name="McCowen C."/>
            <person name="Montmayeur A."/>
            <person name="Murphy C."/>
            <person name="Neiman D."/>
            <person name="Pearson M."/>
            <person name="Priest M."/>
            <person name="Roberts A."/>
            <person name="Saif S."/>
            <person name="Shea T."/>
            <person name="Sisk P."/>
            <person name="Stolte C."/>
            <person name="Sykes S."/>
            <person name="Wortman J."/>
            <person name="Nusbaum C."/>
            <person name="Birren B."/>
        </authorList>
    </citation>
    <scope>NUCLEOTIDE SEQUENCE [LARGE SCALE GENOMIC DNA]</scope>
    <source>
        <strain evidence="13 14">SP33</strain>
    </source>
</reference>
<dbReference type="InterPro" id="IPR029035">
    <property type="entry name" value="DHS-like_NAD/FAD-binding_dom"/>
</dbReference>
<accession>M2AH17</accession>
<evidence type="ECO:0000256" key="6">
    <source>
        <dbReference type="ARBA" id="ARBA00022989"/>
    </source>
</evidence>
<keyword evidence="6 11" id="KW-1133">Transmembrane helix</keyword>
<dbReference type="RefSeq" id="WP_010696747.1">
    <property type="nucleotide sequence ID" value="NZ_KB442454.1"/>
</dbReference>
<feature type="transmembrane region" description="Helical" evidence="11">
    <location>
        <begin position="221"/>
        <end position="249"/>
    </location>
</feature>
<feature type="compositionally biased region" description="Low complexity" evidence="10">
    <location>
        <begin position="273"/>
        <end position="288"/>
    </location>
</feature>
<gene>
    <name evidence="13" type="ORF">HMPREF9733_01927</name>
</gene>
<dbReference type="InterPro" id="IPR034300">
    <property type="entry name" value="PNTB-like"/>
</dbReference>
<keyword evidence="8 11" id="KW-0472">Membrane</keyword>
<keyword evidence="3 11" id="KW-0812">Transmembrane</keyword>
<dbReference type="GO" id="GO:0016020">
    <property type="term" value="C:membrane"/>
    <property type="evidence" value="ECO:0007669"/>
    <property type="project" value="UniProtKB-SubCell"/>
</dbReference>
<evidence type="ECO:0000256" key="2">
    <source>
        <dbReference type="ARBA" id="ARBA00012943"/>
    </source>
</evidence>
<evidence type="ECO:0000256" key="1">
    <source>
        <dbReference type="ARBA" id="ARBA00004141"/>
    </source>
</evidence>
<proteinExistence type="predicted"/>
<evidence type="ECO:0000256" key="7">
    <source>
        <dbReference type="ARBA" id="ARBA00023027"/>
    </source>
</evidence>
<protein>
    <recommendedName>
        <fullName evidence="2">proton-translocating NAD(P)(+) transhydrogenase</fullName>
        <ecNumber evidence="2">7.1.1.1</ecNumber>
    </recommendedName>
</protein>
<feature type="region of interest" description="Disordered" evidence="10">
    <location>
        <begin position="491"/>
        <end position="512"/>
    </location>
</feature>